<keyword evidence="10" id="KW-0482">Metalloprotease</keyword>
<feature type="signal peptide" evidence="15">
    <location>
        <begin position="1"/>
        <end position="22"/>
    </location>
</feature>
<name>A0A0A7EKJ7_9GAMM</name>
<comment type="similarity">
    <text evidence="3 14">Belongs to the peptidase M16 family.</text>
</comment>
<dbReference type="GO" id="GO:0004222">
    <property type="term" value="F:metalloendopeptidase activity"/>
    <property type="evidence" value="ECO:0007669"/>
    <property type="project" value="UniProtKB-EC"/>
</dbReference>
<dbReference type="InterPro" id="IPR011249">
    <property type="entry name" value="Metalloenz_LuxS/M16"/>
</dbReference>
<sequence>MKKALTLSALALAVLVGCNANNQTSGSSNSSNLFADSLVVSPNDTREYKTLKLNNEIEVVLVSDPSVDKSAAALSVGVGLLHDPMTQQGMAHYLEHMLFLGTERFPDTNEYSEFMTKNGGAHNAYTWLDITNYMFKVNNGAFEEGLDRFSDFFKAPKLYPEYTEKEKNAVNAEWSMRRELDFFGQFKLARKMMGEHPANRFLIGNLETLGDKEGSNLHQETVAFFDKYYSSNIMKVALLSNKPISEMETLANKYFSDIKNKNIEKPSVTAQVDFSKVGGKKVFYKPNKDVKQLTLDFTIENNNADFALKPNRFLSYLIYSEMPGTPATLLREKGWISGLSANASPAHYGNYGTFSIDVTLTDDGMKHRDEIVAIIMQYIDLIRDQGVDKKYFDEIRTSLNNQFKFLEKGDEFGYVSNLAGAMQVYPTNHVINAPYYYGQFDESAINDVLAQLTPEKLKIWYVSQQEETDSTLHFYDGNYRIADISKDEIATWRQPASVAMNLPAVNRLLPESFELKAASDEIKAKPQLVHDTNHIKVWQFASKNFSHQPKGMLKVYINNPDTLSDIDTSIVLAIWQDLYSKKVVALNTEASVGGMSMSLSDSNGVIFTVNGFTDKQSELIVAGMNELRITPTELEFNQAKDRFLRGVANKSKNFPYSQAFDAFYKATSQGNYEDNALIERATSLSMADLNRVMDKVLTHNQVRVFMFGNYDANDVKTVVSSLEKALPKDAITTHYTRAKSWLPKPGQVFTVQRDIDVADVALVDMHMHPVKGKKQEAQGLILQGHFSNKVFDKLRTEEQLAYAVGGFSTALDDYIGFGMYIQTPVKGPGEMQARFDEYKLEYKKELDAISEDTFAQLKNAVLIKLNEQPKNLGDELSPYLSDWYEENFAFDSKAELIKEVEKVTLDDVKDFYNQTVLNDKAARLNIQMRGTKFKDKAFGKLNNQTVITDFSKAEEQLDYQK</sequence>
<dbReference type="InterPro" id="IPR032632">
    <property type="entry name" value="Peptidase_M16_M"/>
</dbReference>
<feature type="domain" description="Coenzyme PQQ synthesis protein F-like C-terminal lobe" evidence="19">
    <location>
        <begin position="784"/>
        <end position="877"/>
    </location>
</feature>
<dbReference type="PANTHER" id="PTHR43690">
    <property type="entry name" value="NARDILYSIN"/>
    <property type="match status" value="1"/>
</dbReference>
<dbReference type="PANTHER" id="PTHR43690:SF18">
    <property type="entry name" value="INSULIN-DEGRADING ENZYME-RELATED"/>
    <property type="match status" value="1"/>
</dbReference>
<evidence type="ECO:0000256" key="14">
    <source>
        <dbReference type="RuleBase" id="RU004447"/>
    </source>
</evidence>
<dbReference type="PROSITE" id="PS00143">
    <property type="entry name" value="INSULINASE"/>
    <property type="match status" value="1"/>
</dbReference>
<feature type="chain" id="PRO_5002027094" description="Protease 3" evidence="15">
    <location>
        <begin position="23"/>
        <end position="961"/>
    </location>
</feature>
<dbReference type="GO" id="GO:0006508">
    <property type="term" value="P:proteolysis"/>
    <property type="evidence" value="ECO:0007669"/>
    <property type="project" value="UniProtKB-KW"/>
</dbReference>
<comment type="cofactor">
    <cofactor evidence="1">
        <name>Zn(2+)</name>
        <dbReference type="ChEBI" id="CHEBI:29105"/>
    </cofactor>
</comment>
<evidence type="ECO:0000256" key="15">
    <source>
        <dbReference type="SAM" id="SignalP"/>
    </source>
</evidence>
<dbReference type="AlphaFoldDB" id="A0A0A7EKJ7"/>
<dbReference type="Pfam" id="PF16187">
    <property type="entry name" value="Peptidase_M16_M"/>
    <property type="match status" value="1"/>
</dbReference>
<evidence type="ECO:0000256" key="2">
    <source>
        <dbReference type="ARBA" id="ARBA00002184"/>
    </source>
</evidence>
<evidence type="ECO:0000256" key="13">
    <source>
        <dbReference type="ARBA" id="ARBA00033450"/>
    </source>
</evidence>
<dbReference type="RefSeq" id="WP_040135997.1">
    <property type="nucleotide sequence ID" value="NZ_CP009889.1"/>
</dbReference>
<feature type="domain" description="Peptidase M16 N-terminal" evidence="16">
    <location>
        <begin position="59"/>
        <end position="175"/>
    </location>
</feature>
<evidence type="ECO:0000259" key="18">
    <source>
        <dbReference type="Pfam" id="PF16187"/>
    </source>
</evidence>
<dbReference type="SUPFAM" id="SSF63411">
    <property type="entry name" value="LuxS/MPP-like metallohydrolase"/>
    <property type="match status" value="4"/>
</dbReference>
<evidence type="ECO:0000259" key="19">
    <source>
        <dbReference type="Pfam" id="PF22456"/>
    </source>
</evidence>
<dbReference type="FunFam" id="3.30.830.10:FF:000012">
    <property type="entry name" value="Protease 3"/>
    <property type="match status" value="1"/>
</dbReference>
<evidence type="ECO:0000256" key="3">
    <source>
        <dbReference type="ARBA" id="ARBA00007261"/>
    </source>
</evidence>
<comment type="function">
    <text evidence="2">Endopeptidase that degrades small peptides of less than 7 kDa, such as glucagon and insulin.</text>
</comment>
<evidence type="ECO:0000256" key="10">
    <source>
        <dbReference type="ARBA" id="ARBA00023049"/>
    </source>
</evidence>
<feature type="domain" description="Peptidase M16 middle/third" evidence="18">
    <location>
        <begin position="403"/>
        <end position="678"/>
    </location>
</feature>
<gene>
    <name evidence="20" type="ORF">OM33_19265</name>
</gene>
<dbReference type="InterPro" id="IPR054734">
    <property type="entry name" value="PqqF-like_C_4"/>
</dbReference>
<proteinExistence type="inferred from homology"/>
<evidence type="ECO:0000313" key="20">
    <source>
        <dbReference type="EMBL" id="AIY67200.1"/>
    </source>
</evidence>
<dbReference type="InterPro" id="IPR050626">
    <property type="entry name" value="Peptidase_M16"/>
</dbReference>
<dbReference type="InterPro" id="IPR007863">
    <property type="entry name" value="Peptidase_M16_C"/>
</dbReference>
<evidence type="ECO:0000256" key="1">
    <source>
        <dbReference type="ARBA" id="ARBA00001947"/>
    </source>
</evidence>
<evidence type="ECO:0000256" key="7">
    <source>
        <dbReference type="ARBA" id="ARBA00022723"/>
    </source>
</evidence>
<dbReference type="OrthoDB" id="9811314at2"/>
<protein>
    <recommendedName>
        <fullName evidence="5">Protease 3</fullName>
        <ecNumber evidence="4">3.4.24.55</ecNumber>
    </recommendedName>
    <alternativeName>
        <fullName evidence="13">Pitrilysin</fullName>
    </alternativeName>
    <alternativeName>
        <fullName evidence="12">Protease III</fullName>
    </alternativeName>
    <alternativeName>
        <fullName evidence="11">Protease pi</fullName>
    </alternativeName>
</protein>
<dbReference type="FunFam" id="3.30.830.10:FF:000005">
    <property type="entry name" value="nardilysin isoform X1"/>
    <property type="match status" value="1"/>
</dbReference>
<keyword evidence="7" id="KW-0479">Metal-binding</keyword>
<evidence type="ECO:0000256" key="5">
    <source>
        <dbReference type="ARBA" id="ARBA00017565"/>
    </source>
</evidence>
<dbReference type="STRING" id="1348114.OM33_19265"/>
<keyword evidence="15" id="KW-0732">Signal</keyword>
<dbReference type="Pfam" id="PF00675">
    <property type="entry name" value="Peptidase_M16"/>
    <property type="match status" value="1"/>
</dbReference>
<evidence type="ECO:0000256" key="4">
    <source>
        <dbReference type="ARBA" id="ARBA00012449"/>
    </source>
</evidence>
<evidence type="ECO:0000259" key="17">
    <source>
        <dbReference type="Pfam" id="PF05193"/>
    </source>
</evidence>
<evidence type="ECO:0000313" key="21">
    <source>
        <dbReference type="Proteomes" id="UP000030341"/>
    </source>
</evidence>
<reference evidence="20 21" key="1">
    <citation type="submission" date="2014-11" db="EMBL/GenBank/DDBJ databases">
        <title>Complete Genome Sequence of Pseudoalteromonas sp. Strain OCN003 Isolated from Kaneohe Bay, Oahu, Hawaii.</title>
        <authorList>
            <person name="Beurmann S."/>
            <person name="Videau P."/>
            <person name="Ushijima B."/>
            <person name="Smith A.M."/>
            <person name="Aeby G.S."/>
            <person name="Callahan S.M."/>
            <person name="Belcaid M."/>
        </authorList>
    </citation>
    <scope>NUCLEOTIDE SEQUENCE [LARGE SCALE GENOMIC DNA]</scope>
    <source>
        <strain evidence="20 21">OCN003</strain>
    </source>
</reference>
<keyword evidence="9" id="KW-0862">Zinc</keyword>
<dbReference type="Proteomes" id="UP000030341">
    <property type="component" value="Chromosome 2"/>
</dbReference>
<accession>A0A0A7EKJ7</accession>
<feature type="domain" description="Peptidase M16 C-terminal" evidence="17">
    <location>
        <begin position="223"/>
        <end position="399"/>
    </location>
</feature>
<dbReference type="HOGENOM" id="CLU_004639_1_1_6"/>
<dbReference type="Pfam" id="PF22456">
    <property type="entry name" value="PqqF-like_C_4"/>
    <property type="match status" value="1"/>
</dbReference>
<keyword evidence="6" id="KW-0645">Protease</keyword>
<dbReference type="EMBL" id="CP009889">
    <property type="protein sequence ID" value="AIY67200.1"/>
    <property type="molecule type" value="Genomic_DNA"/>
</dbReference>
<evidence type="ECO:0000256" key="6">
    <source>
        <dbReference type="ARBA" id="ARBA00022670"/>
    </source>
</evidence>
<evidence type="ECO:0000256" key="9">
    <source>
        <dbReference type="ARBA" id="ARBA00022833"/>
    </source>
</evidence>
<evidence type="ECO:0000256" key="12">
    <source>
        <dbReference type="ARBA" id="ARBA00031184"/>
    </source>
</evidence>
<evidence type="ECO:0000256" key="11">
    <source>
        <dbReference type="ARBA" id="ARBA00029597"/>
    </source>
</evidence>
<dbReference type="PROSITE" id="PS51257">
    <property type="entry name" value="PROKAR_LIPOPROTEIN"/>
    <property type="match status" value="1"/>
</dbReference>
<dbReference type="GO" id="GO:0046872">
    <property type="term" value="F:metal ion binding"/>
    <property type="evidence" value="ECO:0007669"/>
    <property type="project" value="UniProtKB-KW"/>
</dbReference>
<dbReference type="eggNOG" id="COG1025">
    <property type="taxonomic scope" value="Bacteria"/>
</dbReference>
<evidence type="ECO:0000259" key="16">
    <source>
        <dbReference type="Pfam" id="PF00675"/>
    </source>
</evidence>
<keyword evidence="8" id="KW-0378">Hydrolase</keyword>
<organism evidence="20 21">
    <name type="scientific">Pseudoalteromonas piratica</name>
    <dbReference type="NCBI Taxonomy" id="1348114"/>
    <lineage>
        <taxon>Bacteria</taxon>
        <taxon>Pseudomonadati</taxon>
        <taxon>Pseudomonadota</taxon>
        <taxon>Gammaproteobacteria</taxon>
        <taxon>Alteromonadales</taxon>
        <taxon>Pseudoalteromonadaceae</taxon>
        <taxon>Pseudoalteromonas</taxon>
    </lineage>
</organism>
<dbReference type="EC" id="3.4.24.55" evidence="4"/>
<dbReference type="Pfam" id="PF05193">
    <property type="entry name" value="Peptidase_M16_C"/>
    <property type="match status" value="1"/>
</dbReference>
<dbReference type="GO" id="GO:0005737">
    <property type="term" value="C:cytoplasm"/>
    <property type="evidence" value="ECO:0007669"/>
    <property type="project" value="UniProtKB-ARBA"/>
</dbReference>
<dbReference type="KEGG" id="pseo:OM33_19265"/>
<evidence type="ECO:0000256" key="8">
    <source>
        <dbReference type="ARBA" id="ARBA00022801"/>
    </source>
</evidence>
<keyword evidence="21" id="KW-1185">Reference proteome</keyword>
<dbReference type="Gene3D" id="3.30.830.10">
    <property type="entry name" value="Metalloenzyme, LuxS/M16 peptidase-like"/>
    <property type="match status" value="4"/>
</dbReference>
<dbReference type="InterPro" id="IPR011765">
    <property type="entry name" value="Pept_M16_N"/>
</dbReference>
<dbReference type="InterPro" id="IPR001431">
    <property type="entry name" value="Pept_M16_Zn_BS"/>
</dbReference>